<dbReference type="EMBL" id="MFLA01000011">
    <property type="protein sequence ID" value="OGG60349.1"/>
    <property type="molecule type" value="Genomic_DNA"/>
</dbReference>
<feature type="transmembrane region" description="Helical" evidence="1">
    <location>
        <begin position="6"/>
        <end position="29"/>
    </location>
</feature>
<evidence type="ECO:0000313" key="3">
    <source>
        <dbReference type="Proteomes" id="UP000176377"/>
    </source>
</evidence>
<evidence type="ECO:0008006" key="4">
    <source>
        <dbReference type="Google" id="ProtNLM"/>
    </source>
</evidence>
<comment type="caution">
    <text evidence="2">The sequence shown here is derived from an EMBL/GenBank/DDBJ whole genome shotgun (WGS) entry which is preliminary data.</text>
</comment>
<evidence type="ECO:0000256" key="1">
    <source>
        <dbReference type="SAM" id="Phobius"/>
    </source>
</evidence>
<name>A0A1F6DFY2_9BACT</name>
<organism evidence="2 3">
    <name type="scientific">Candidatus Kaiserbacteria bacterium RIFCSPHIGHO2_01_FULL_56_24</name>
    <dbReference type="NCBI Taxonomy" id="1798487"/>
    <lineage>
        <taxon>Bacteria</taxon>
        <taxon>Candidatus Kaiseribacteriota</taxon>
    </lineage>
</organism>
<accession>A0A1F6DFY2</accession>
<dbReference type="Proteomes" id="UP000176377">
    <property type="component" value="Unassembled WGS sequence"/>
</dbReference>
<keyword evidence="1" id="KW-1133">Transmembrane helix</keyword>
<proteinExistence type="predicted"/>
<sequence length="204" mass="22302">MYILLQALTLGIVGGLIPGPILTLLLISVLQGGLSAGIRAFVWAMLSEVVIAGGFLLIATQLSLSDTVFAVIGLVGGLVLLHFSYRVFQLRSVTVQNGEIIFTPTKIFIISGTNATLYIFWITVCFPLIWQLGATWGLVEAAVSYFLAFEFGWGSATFCMMLIFLFARATLTNERIMHKVYIFLSLVLAAFGLNMLIRAILILT</sequence>
<feature type="transmembrane region" description="Helical" evidence="1">
    <location>
        <begin position="142"/>
        <end position="168"/>
    </location>
</feature>
<feature type="transmembrane region" description="Helical" evidence="1">
    <location>
        <begin position="180"/>
        <end position="203"/>
    </location>
</feature>
<feature type="transmembrane region" description="Helical" evidence="1">
    <location>
        <begin position="108"/>
        <end position="130"/>
    </location>
</feature>
<feature type="transmembrane region" description="Helical" evidence="1">
    <location>
        <begin position="68"/>
        <end position="88"/>
    </location>
</feature>
<evidence type="ECO:0000313" key="2">
    <source>
        <dbReference type="EMBL" id="OGG60349.1"/>
    </source>
</evidence>
<dbReference type="AlphaFoldDB" id="A0A1F6DFY2"/>
<reference evidence="2 3" key="1">
    <citation type="journal article" date="2016" name="Nat. Commun.">
        <title>Thousands of microbial genomes shed light on interconnected biogeochemical processes in an aquifer system.</title>
        <authorList>
            <person name="Anantharaman K."/>
            <person name="Brown C.T."/>
            <person name="Hug L.A."/>
            <person name="Sharon I."/>
            <person name="Castelle C.J."/>
            <person name="Probst A.J."/>
            <person name="Thomas B.C."/>
            <person name="Singh A."/>
            <person name="Wilkins M.J."/>
            <person name="Karaoz U."/>
            <person name="Brodie E.L."/>
            <person name="Williams K.H."/>
            <person name="Hubbard S.S."/>
            <person name="Banfield J.F."/>
        </authorList>
    </citation>
    <scope>NUCLEOTIDE SEQUENCE [LARGE SCALE GENOMIC DNA]</scope>
</reference>
<gene>
    <name evidence="2" type="ORF">A2765_06360</name>
</gene>
<keyword evidence="1" id="KW-0812">Transmembrane</keyword>
<protein>
    <recommendedName>
        <fullName evidence="4">Lysine transporter LysE</fullName>
    </recommendedName>
</protein>
<feature type="transmembrane region" description="Helical" evidence="1">
    <location>
        <begin position="41"/>
        <end position="62"/>
    </location>
</feature>
<keyword evidence="1" id="KW-0472">Membrane</keyword>